<evidence type="ECO:0000313" key="1">
    <source>
        <dbReference type="EMBL" id="VDC33331.1"/>
    </source>
</evidence>
<protein>
    <submittedName>
        <fullName evidence="1">Uncharacterized protein</fullName>
    </submittedName>
</protein>
<gene>
    <name evidence="1" type="ORF">PSET11_03311</name>
</gene>
<dbReference type="AlphaFoldDB" id="A0A3P5XF03"/>
<accession>A0A3P5XF03</accession>
<name>A0A3P5XF03_9MICC</name>
<proteinExistence type="predicted"/>
<organism evidence="1 2">
    <name type="scientific">Arthrobacter ulcerisalmonis</name>
    <dbReference type="NCBI Taxonomy" id="2483813"/>
    <lineage>
        <taxon>Bacteria</taxon>
        <taxon>Bacillati</taxon>
        <taxon>Actinomycetota</taxon>
        <taxon>Actinomycetes</taxon>
        <taxon>Micrococcales</taxon>
        <taxon>Micrococcaceae</taxon>
        <taxon>Arthrobacter</taxon>
    </lineage>
</organism>
<sequence length="372" mass="41930">MVERDEKHVLRAVPEGSAPVTMDDDWLEDIRQHRKLVWHRADFRRNVLAVATLFLLAYDYTSYTSTPGNDYLRREAGIGAGTLARVKRWLIRQGFLGLVAGGRQARYTPRISDGHSNLFKRGDRPDQMADRAVFVLCRPLSERELAQYGEREVQRMDFRCKLDPFLSSFSAAVDISGNPIPSTAKSNPKSIREWASPTLKSYFKAAARVTAMLDAARTDLQWPTNRTTNAPDQATRDFNELQGARTVQWHSPPLKKLPSRYVTRMLAPFFRADYSPKDILHAIDNKPDGSPHQRDGFDGALNVAALLQSRLNHWRCNGQPIYSRTQREAMRAKEPVSRARAATAKAETVSLPSPAANPAHAQGIAKLRALWN</sequence>
<keyword evidence="2" id="KW-1185">Reference proteome</keyword>
<reference evidence="1 2" key="1">
    <citation type="submission" date="2018-11" db="EMBL/GenBank/DDBJ databases">
        <authorList>
            <person name="Criscuolo A."/>
        </authorList>
    </citation>
    <scope>NUCLEOTIDE SEQUENCE [LARGE SCALE GENOMIC DNA]</scope>
    <source>
        <strain evidence="1">AT11b</strain>
    </source>
</reference>
<evidence type="ECO:0000313" key="2">
    <source>
        <dbReference type="Proteomes" id="UP000280861"/>
    </source>
</evidence>
<dbReference type="EMBL" id="UXAU01000047">
    <property type="protein sequence ID" value="VDC33331.1"/>
    <property type="molecule type" value="Genomic_DNA"/>
</dbReference>
<dbReference type="Proteomes" id="UP000280861">
    <property type="component" value="Unassembled WGS sequence"/>
</dbReference>